<name>A0ABM6JSC9_SPOUR</name>
<dbReference type="InterPro" id="IPR047808">
    <property type="entry name" value="CueP-like"/>
</dbReference>
<evidence type="ECO:0008006" key="4">
    <source>
        <dbReference type="Google" id="ProtNLM"/>
    </source>
</evidence>
<keyword evidence="3" id="KW-1185">Reference proteome</keyword>
<evidence type="ECO:0000256" key="1">
    <source>
        <dbReference type="SAM" id="SignalP"/>
    </source>
</evidence>
<dbReference type="Proteomes" id="UP000192486">
    <property type="component" value="Chromosome"/>
</dbReference>
<dbReference type="NCBIfam" id="NF038094">
    <property type="entry name" value="CueP_fam"/>
    <property type="match status" value="1"/>
</dbReference>
<accession>A0ABM6JSC9</accession>
<evidence type="ECO:0000313" key="3">
    <source>
        <dbReference type="Proteomes" id="UP000192486"/>
    </source>
</evidence>
<feature type="chain" id="PRO_5045668851" description="Lipocalin-like domain-containing protein" evidence="1">
    <location>
        <begin position="25"/>
        <end position="180"/>
    </location>
</feature>
<dbReference type="RefSeq" id="WP_029053883.1">
    <property type="nucleotide sequence ID" value="NZ_CP015108.1"/>
</dbReference>
<evidence type="ECO:0000313" key="2">
    <source>
        <dbReference type="EMBL" id="ARF12938.1"/>
    </source>
</evidence>
<reference evidence="2 3" key="1">
    <citation type="submission" date="2016-04" db="EMBL/GenBank/DDBJ databases">
        <title>Comparative Genomics and Epigenetics of Sporosarcina ureae.</title>
        <authorList>
            <person name="Oliver A.S."/>
            <person name="Cooper K.K."/>
        </authorList>
    </citation>
    <scope>NUCLEOTIDE SEQUENCE [LARGE SCALE GENOMIC DNA]</scope>
    <source>
        <strain evidence="2 3">S204</strain>
    </source>
</reference>
<dbReference type="Gene3D" id="2.60.40.3700">
    <property type="match status" value="1"/>
</dbReference>
<gene>
    <name evidence="2" type="ORF">SporoS204_01350</name>
</gene>
<keyword evidence="1" id="KW-0732">Signal</keyword>
<dbReference type="EMBL" id="CP015108">
    <property type="protein sequence ID" value="ARF12938.1"/>
    <property type="molecule type" value="Genomic_DNA"/>
</dbReference>
<feature type="signal peptide" evidence="1">
    <location>
        <begin position="1"/>
        <end position="24"/>
    </location>
</feature>
<organism evidence="2 3">
    <name type="scientific">Sporosarcina ureae</name>
    <dbReference type="NCBI Taxonomy" id="1571"/>
    <lineage>
        <taxon>Bacteria</taxon>
        <taxon>Bacillati</taxon>
        <taxon>Bacillota</taxon>
        <taxon>Bacilli</taxon>
        <taxon>Bacillales</taxon>
        <taxon>Caryophanaceae</taxon>
        <taxon>Sporosarcina</taxon>
    </lineage>
</organism>
<protein>
    <recommendedName>
        <fullName evidence="4">Lipocalin-like domain-containing protein</fullName>
    </recommendedName>
</protein>
<sequence>MKGKLMVMLLLVTALSVGCSNENANNEVQPSPTPQETVDIKELVNDYTVRNAVAASASITSSELIVTDDDKNVTKYDLPEDEFFVSIAPFVNTTHPCDVHSLTGCQGELVEEDFDVHIEDSEGNVILNEVKTTEANGFIDLWLPRNNTFTVTIKQDAKETVSEITTFDGDNTCITTMRLE</sequence>
<dbReference type="PROSITE" id="PS51257">
    <property type="entry name" value="PROKAR_LIPOPROTEIN"/>
    <property type="match status" value="1"/>
</dbReference>
<proteinExistence type="predicted"/>
<dbReference type="Pfam" id="PF21172">
    <property type="entry name" value="CueP"/>
    <property type="match status" value="1"/>
</dbReference>